<evidence type="ECO:0000313" key="1">
    <source>
        <dbReference type="EMBL" id="OGI42283.1"/>
    </source>
</evidence>
<dbReference type="AlphaFoldDB" id="A0A1F6TAY3"/>
<evidence type="ECO:0000313" key="2">
    <source>
        <dbReference type="Proteomes" id="UP000177925"/>
    </source>
</evidence>
<proteinExistence type="predicted"/>
<protein>
    <submittedName>
        <fullName evidence="1">Crp/Fnr family transcriptional regulator</fullName>
    </submittedName>
</protein>
<reference evidence="1 2" key="1">
    <citation type="journal article" date="2016" name="Nat. Commun.">
        <title>Thousands of microbial genomes shed light on interconnected biogeochemical processes in an aquifer system.</title>
        <authorList>
            <person name="Anantharaman K."/>
            <person name="Brown C.T."/>
            <person name="Hug L.A."/>
            <person name="Sharon I."/>
            <person name="Castelle C.J."/>
            <person name="Probst A.J."/>
            <person name="Thomas B.C."/>
            <person name="Singh A."/>
            <person name="Wilkins M.J."/>
            <person name="Karaoz U."/>
            <person name="Brodie E.L."/>
            <person name="Williams K.H."/>
            <person name="Hubbard S.S."/>
            <person name="Banfield J.F."/>
        </authorList>
    </citation>
    <scope>NUCLEOTIDE SEQUENCE [LARGE SCALE GENOMIC DNA]</scope>
</reference>
<dbReference type="EMBL" id="MFSS01000094">
    <property type="protein sequence ID" value="OGI42283.1"/>
    <property type="molecule type" value="Genomic_DNA"/>
</dbReference>
<comment type="caution">
    <text evidence="1">The sequence shown here is derived from an EMBL/GenBank/DDBJ whole genome shotgun (WGS) entry which is preliminary data.</text>
</comment>
<accession>A0A1F6TAY3</accession>
<organism evidence="1 2">
    <name type="scientific">Candidatus Muproteobacteria bacterium RBG_16_64_11</name>
    <dbReference type="NCBI Taxonomy" id="1817758"/>
    <lineage>
        <taxon>Bacteria</taxon>
        <taxon>Pseudomonadati</taxon>
        <taxon>Pseudomonadota</taxon>
        <taxon>Candidatus Muproteobacteria</taxon>
    </lineage>
</organism>
<gene>
    <name evidence="1" type="ORF">A2150_01170</name>
</gene>
<dbReference type="Proteomes" id="UP000177925">
    <property type="component" value="Unassembled WGS sequence"/>
</dbReference>
<sequence length="119" mass="13153">MPDSIEKRLLSLVRRLPEAQAEQLLAFAEFLAGRLAPADTATAPVPIPRPPGENVINAMKRLAATYPMLDRAKILDAASHLMTQHVIHGRAAAEVIDELEVLFRRHYEGQRVVDPAGRI</sequence>
<name>A0A1F6TAY3_9PROT</name>
<dbReference type="STRING" id="1817758.A2150_01170"/>